<dbReference type="AlphaFoldDB" id="I8UHN4"/>
<reference evidence="2 3" key="1">
    <citation type="journal article" date="2012" name="J. Bacteriol.">
        <title>Genome of Bacillus macauensis ZFHKF-1, a Long-Chain-Forming Bacterium.</title>
        <authorList>
            <person name="Cai L."/>
            <person name="Zhang T."/>
        </authorList>
    </citation>
    <scope>NUCLEOTIDE SEQUENCE [LARGE SCALE GENOMIC DNA]</scope>
    <source>
        <strain evidence="2 3">ZFHKF-1</strain>
    </source>
</reference>
<gene>
    <name evidence="2" type="ORF">A374_05641</name>
</gene>
<evidence type="ECO:0000313" key="3">
    <source>
        <dbReference type="Proteomes" id="UP000004080"/>
    </source>
</evidence>
<name>I8UHN4_9BACL</name>
<dbReference type="EMBL" id="AKKV01000021">
    <property type="protein sequence ID" value="EIT86420.1"/>
    <property type="molecule type" value="Genomic_DNA"/>
</dbReference>
<organism evidence="2 3">
    <name type="scientific">Fictibacillus macauensis ZFHKF-1</name>
    <dbReference type="NCBI Taxonomy" id="1196324"/>
    <lineage>
        <taxon>Bacteria</taxon>
        <taxon>Bacillati</taxon>
        <taxon>Bacillota</taxon>
        <taxon>Bacilli</taxon>
        <taxon>Bacillales</taxon>
        <taxon>Fictibacillaceae</taxon>
        <taxon>Fictibacillus</taxon>
    </lineage>
</organism>
<proteinExistence type="predicted"/>
<evidence type="ECO:0000313" key="2">
    <source>
        <dbReference type="EMBL" id="EIT86420.1"/>
    </source>
</evidence>
<dbReference type="Pfam" id="PF12867">
    <property type="entry name" value="DinB_2"/>
    <property type="match status" value="1"/>
</dbReference>
<dbReference type="InterPro" id="IPR024775">
    <property type="entry name" value="DinB-like"/>
</dbReference>
<dbReference type="RefSeq" id="WP_007201225.1">
    <property type="nucleotide sequence ID" value="NZ_AKKV01000021.1"/>
</dbReference>
<dbReference type="OrthoDB" id="9798830at2"/>
<dbReference type="SUPFAM" id="SSF109854">
    <property type="entry name" value="DinB/YfiT-like putative metalloenzymes"/>
    <property type="match status" value="1"/>
</dbReference>
<protein>
    <recommendedName>
        <fullName evidence="1">DinB-like domain-containing protein</fullName>
    </recommendedName>
</protein>
<feature type="domain" description="DinB-like" evidence="1">
    <location>
        <begin position="28"/>
        <end position="145"/>
    </location>
</feature>
<dbReference type="STRING" id="1196324.A374_05641"/>
<evidence type="ECO:0000259" key="1">
    <source>
        <dbReference type="Pfam" id="PF12867"/>
    </source>
</evidence>
<comment type="caution">
    <text evidence="2">The sequence shown here is derived from an EMBL/GenBank/DDBJ whole genome shotgun (WGS) entry which is preliminary data.</text>
</comment>
<dbReference type="InterPro" id="IPR034660">
    <property type="entry name" value="DinB/YfiT-like"/>
</dbReference>
<dbReference type="eggNOG" id="COG2318">
    <property type="taxonomic scope" value="Bacteria"/>
</dbReference>
<dbReference type="Proteomes" id="UP000004080">
    <property type="component" value="Unassembled WGS sequence"/>
</dbReference>
<dbReference type="PATRIC" id="fig|1196324.3.peg.1148"/>
<dbReference type="Gene3D" id="1.20.120.450">
    <property type="entry name" value="dinb family like domain"/>
    <property type="match status" value="1"/>
</dbReference>
<accession>I8UHN4</accession>
<keyword evidence="3" id="KW-1185">Reference proteome</keyword>
<sequence length="164" mass="18370">MTEANQAFSEALVKSLVGERGHLPIARALSDLDEALVGKEIEGVPYTIYQLVWHMNYWQTFLLQYLEGKQPERPKSVTESWPEQKAPTSEEWQRTLAAFLNGLDQAISYAKSLPLDEGVNFFPTESNAGILRNIASHNTYHLGEIVLLRRLFGAWPPPGGGYPA</sequence>